<evidence type="ECO:0000313" key="3">
    <source>
        <dbReference type="Proteomes" id="UP001626550"/>
    </source>
</evidence>
<comment type="caution">
    <text evidence="2">The sequence shown here is derived from an EMBL/GenBank/DDBJ whole genome shotgun (WGS) entry which is preliminary data.</text>
</comment>
<proteinExistence type="predicted"/>
<accession>A0ABD2QCH1</accession>
<evidence type="ECO:0000256" key="1">
    <source>
        <dbReference type="SAM" id="MobiDB-lite"/>
    </source>
</evidence>
<feature type="region of interest" description="Disordered" evidence="1">
    <location>
        <begin position="62"/>
        <end position="85"/>
    </location>
</feature>
<feature type="compositionally biased region" description="Basic and acidic residues" evidence="1">
    <location>
        <begin position="66"/>
        <end position="85"/>
    </location>
</feature>
<dbReference type="AlphaFoldDB" id="A0ABD2QCH1"/>
<gene>
    <name evidence="2" type="ORF">Ciccas_005366</name>
</gene>
<reference evidence="2 3" key="1">
    <citation type="submission" date="2024-11" db="EMBL/GenBank/DDBJ databases">
        <title>Adaptive evolution of stress response genes in parasites aligns with host niche diversity.</title>
        <authorList>
            <person name="Hahn C."/>
            <person name="Resl P."/>
        </authorList>
    </citation>
    <scope>NUCLEOTIDE SEQUENCE [LARGE SCALE GENOMIC DNA]</scope>
    <source>
        <strain evidence="2">EGGRZ-B1_66</strain>
        <tissue evidence="2">Body</tissue>
    </source>
</reference>
<dbReference type="EMBL" id="JBJKFK010000625">
    <property type="protein sequence ID" value="KAL3315996.1"/>
    <property type="molecule type" value="Genomic_DNA"/>
</dbReference>
<evidence type="ECO:0000313" key="2">
    <source>
        <dbReference type="EMBL" id="KAL3315996.1"/>
    </source>
</evidence>
<organism evidence="2 3">
    <name type="scientific">Cichlidogyrus casuarinus</name>
    <dbReference type="NCBI Taxonomy" id="1844966"/>
    <lineage>
        <taxon>Eukaryota</taxon>
        <taxon>Metazoa</taxon>
        <taxon>Spiralia</taxon>
        <taxon>Lophotrochozoa</taxon>
        <taxon>Platyhelminthes</taxon>
        <taxon>Monogenea</taxon>
        <taxon>Monopisthocotylea</taxon>
        <taxon>Dactylogyridea</taxon>
        <taxon>Ancyrocephalidae</taxon>
        <taxon>Cichlidogyrus</taxon>
    </lineage>
</organism>
<keyword evidence="3" id="KW-1185">Reference proteome</keyword>
<protein>
    <submittedName>
        <fullName evidence="2">Uncharacterized protein</fullName>
    </submittedName>
</protein>
<sequence length="303" mass="34575">MGTELTELDCAIKCCVANRIAGRLTYSRDFLLSVKDKVASRRSQLDSIDAYKIIYGNHYKKKAEKPRKPEPNKPQGEDTKCEKKDLPEWFSNGPTDFTEEYKFNSSECDNVASCSDDNSEETKVVISNTANSFPSKPITNLTVPVVRTLRDIEMKLNMKPSVFPRPKVDANSYYTLLGIVTNALKRGNCENEAPSQKARTSHSGASQSTINWIKKMRDASILHLDTFPGRKDVWRNQNSLYYLSQIMPRSLTAKQQYLAFLAMQQAMQSRQYLAYMQQQAMLSRPMMHDFSPASLTQILFFYP</sequence>
<dbReference type="Proteomes" id="UP001626550">
    <property type="component" value="Unassembled WGS sequence"/>
</dbReference>
<name>A0ABD2QCH1_9PLAT</name>